<gene>
    <name evidence="4" type="ORF">MPRG_23600</name>
</gene>
<keyword evidence="1 4" id="KW-0489">Methyltransferase</keyword>
<dbReference type="Proteomes" id="UP000465240">
    <property type="component" value="Unassembled WGS sequence"/>
</dbReference>
<evidence type="ECO:0000313" key="5">
    <source>
        <dbReference type="Proteomes" id="UP000465240"/>
    </source>
</evidence>
<dbReference type="EMBL" id="BLKX01000001">
    <property type="protein sequence ID" value="GFG79084.1"/>
    <property type="molecule type" value="Genomic_DNA"/>
</dbReference>
<reference evidence="4 5" key="1">
    <citation type="journal article" date="2019" name="Emerg. Microbes Infect.">
        <title>Comprehensive subspecies identification of 175 nontuberculous mycobacteria species based on 7547 genomic profiles.</title>
        <authorList>
            <person name="Matsumoto Y."/>
            <person name="Kinjo T."/>
            <person name="Motooka D."/>
            <person name="Nabeya D."/>
            <person name="Jung N."/>
            <person name="Uechi K."/>
            <person name="Horii T."/>
            <person name="Iida T."/>
            <person name="Fujita J."/>
            <person name="Nakamura S."/>
        </authorList>
    </citation>
    <scope>NUCLEOTIDE SEQUENCE [LARGE SCALE GENOMIC DNA]</scope>
    <source>
        <strain evidence="4 5">JCM 18565</strain>
    </source>
</reference>
<organism evidence="4 5">
    <name type="scientific">Mycobacterium paragordonae</name>
    <dbReference type="NCBI Taxonomy" id="1389713"/>
    <lineage>
        <taxon>Bacteria</taxon>
        <taxon>Bacillati</taxon>
        <taxon>Actinomycetota</taxon>
        <taxon>Actinomycetes</taxon>
        <taxon>Mycobacteriales</taxon>
        <taxon>Mycobacteriaceae</taxon>
        <taxon>Mycobacterium</taxon>
    </lineage>
</organism>
<accession>A0ABQ1C3Z2</accession>
<dbReference type="InterPro" id="IPR029063">
    <property type="entry name" value="SAM-dependent_MTases_sf"/>
</dbReference>
<dbReference type="GO" id="GO:0008168">
    <property type="term" value="F:methyltransferase activity"/>
    <property type="evidence" value="ECO:0007669"/>
    <property type="project" value="UniProtKB-KW"/>
</dbReference>
<proteinExistence type="predicted"/>
<comment type="caution">
    <text evidence="4">The sequence shown here is derived from an EMBL/GenBank/DDBJ whole genome shotgun (WGS) entry which is preliminary data.</text>
</comment>
<evidence type="ECO:0000256" key="3">
    <source>
        <dbReference type="ARBA" id="ARBA00022691"/>
    </source>
</evidence>
<keyword evidence="3" id="KW-0949">S-adenosyl-L-methionine</keyword>
<evidence type="ECO:0000313" key="4">
    <source>
        <dbReference type="EMBL" id="GFG79084.1"/>
    </source>
</evidence>
<name>A0ABQ1C3Z2_9MYCO</name>
<evidence type="ECO:0000256" key="1">
    <source>
        <dbReference type="ARBA" id="ARBA00022603"/>
    </source>
</evidence>
<dbReference type="SUPFAM" id="SSF53335">
    <property type="entry name" value="S-adenosyl-L-methionine-dependent methyltransferases"/>
    <property type="match status" value="1"/>
</dbReference>
<sequence length="267" mass="29357">MFNTLPERAIPRAYGVDMDLKRRIPLLRWSVWRMATGARNITKTGQIGDGREAAAVDYVVKHARAGDIDDVLATIDKFAYEKSMLINVGDEKGRLLDAAVRRADPSLALELGTYVGYGALRIARAAPNAKVFSVELAEANAVNARRIWSHAGVADRVTCVVGTIGDGGRTLDALASDHGFASGAVDFLFLDHDKDAYLDDLKSILDRGWLRRGSIAVADNVRVPGAPQYRAYMREHQGATWNTVEHKTHLEYQSMVSDLVLESEYLG</sequence>
<keyword evidence="2" id="KW-0808">Transferase</keyword>
<dbReference type="PANTHER" id="PTHR43836">
    <property type="entry name" value="CATECHOL O-METHYLTRANSFERASE 1-RELATED"/>
    <property type="match status" value="1"/>
</dbReference>
<dbReference type="PROSITE" id="PS51682">
    <property type="entry name" value="SAM_OMT_I"/>
    <property type="match status" value="1"/>
</dbReference>
<dbReference type="Gene3D" id="3.40.50.150">
    <property type="entry name" value="Vaccinia Virus protein VP39"/>
    <property type="match status" value="1"/>
</dbReference>
<dbReference type="GO" id="GO:0032259">
    <property type="term" value="P:methylation"/>
    <property type="evidence" value="ECO:0007669"/>
    <property type="project" value="UniProtKB-KW"/>
</dbReference>
<dbReference type="InterPro" id="IPR002935">
    <property type="entry name" value="SAM_O-MeTrfase"/>
</dbReference>
<dbReference type="Pfam" id="PF01596">
    <property type="entry name" value="Methyltransf_3"/>
    <property type="match status" value="1"/>
</dbReference>
<dbReference type="PANTHER" id="PTHR43836:SF2">
    <property type="entry name" value="CATECHOL O-METHYLTRANSFERASE 1-RELATED"/>
    <property type="match status" value="1"/>
</dbReference>
<evidence type="ECO:0000256" key="2">
    <source>
        <dbReference type="ARBA" id="ARBA00022679"/>
    </source>
</evidence>
<keyword evidence="5" id="KW-1185">Reference proteome</keyword>
<protein>
    <submittedName>
        <fullName evidence="4">Methyltransferase</fullName>
    </submittedName>
</protein>